<evidence type="ECO:0000313" key="2">
    <source>
        <dbReference type="EMBL" id="SOY67682.1"/>
    </source>
</evidence>
<feature type="region of interest" description="Disordered" evidence="1">
    <location>
        <begin position="43"/>
        <end position="69"/>
    </location>
</feature>
<gene>
    <name evidence="2" type="ORF">CBM2587_B90132</name>
</gene>
<evidence type="ECO:0000256" key="1">
    <source>
        <dbReference type="SAM" id="MobiDB-lite"/>
    </source>
</evidence>
<sequence length="69" mass="7744">MRMRGVVASPNAVAWQRDPPCVPVWDTHCHTLTHLARGRGQIFDSSPAFPPSRPRHTSCDLFPRARPTP</sequence>
<dbReference type="EMBL" id="OFSQ01000038">
    <property type="protein sequence ID" value="SOY67682.1"/>
    <property type="molecule type" value="Genomic_DNA"/>
</dbReference>
<accession>A0A375CC72</accession>
<organism evidence="2">
    <name type="scientific">Cupriavidus taiwanensis</name>
    <dbReference type="NCBI Taxonomy" id="164546"/>
    <lineage>
        <taxon>Bacteria</taxon>
        <taxon>Pseudomonadati</taxon>
        <taxon>Pseudomonadota</taxon>
        <taxon>Betaproteobacteria</taxon>
        <taxon>Burkholderiales</taxon>
        <taxon>Burkholderiaceae</taxon>
        <taxon>Cupriavidus</taxon>
    </lineage>
</organism>
<dbReference type="Proteomes" id="UP000256780">
    <property type="component" value="Chromosome CBM2587_b"/>
</dbReference>
<comment type="caution">
    <text evidence="2">The sequence shown here is derived from an EMBL/GenBank/DDBJ whole genome shotgun (WGS) entry which is preliminary data.</text>
</comment>
<protein>
    <submittedName>
        <fullName evidence="2">Uncharacterized protein</fullName>
    </submittedName>
</protein>
<proteinExistence type="predicted"/>
<name>A0A375CC72_9BURK</name>
<dbReference type="AlphaFoldDB" id="A0A375CC72"/>
<reference evidence="2" key="1">
    <citation type="submission" date="2018-01" db="EMBL/GenBank/DDBJ databases">
        <authorList>
            <person name="Clerissi C."/>
        </authorList>
    </citation>
    <scope>NUCLEOTIDE SEQUENCE</scope>
    <source>
        <strain evidence="2">Cupriavidus sp. LMG 19464</strain>
    </source>
</reference>